<reference evidence="3" key="1">
    <citation type="submission" date="2016-10" db="EMBL/GenBank/DDBJ databases">
        <authorList>
            <person name="Varghese N."/>
            <person name="Submissions S."/>
        </authorList>
    </citation>
    <scope>NUCLEOTIDE SEQUENCE [LARGE SCALE GENOMIC DNA]</scope>
    <source>
        <strain evidence="3">DSM 44526</strain>
    </source>
</reference>
<protein>
    <submittedName>
        <fullName evidence="2">ABC-2 type transport system permease protein</fullName>
    </submittedName>
</protein>
<gene>
    <name evidence="2" type="ORF">SAMN05660324_2438</name>
</gene>
<dbReference type="AlphaFoldDB" id="A0A1G7TG06"/>
<dbReference type="EMBL" id="FNCF01000003">
    <property type="protein sequence ID" value="SDG33599.1"/>
    <property type="molecule type" value="Genomic_DNA"/>
</dbReference>
<proteinExistence type="predicted"/>
<dbReference type="PANTHER" id="PTHR36833">
    <property type="entry name" value="SLR0610 PROTEIN-RELATED"/>
    <property type="match status" value="1"/>
</dbReference>
<feature type="transmembrane region" description="Helical" evidence="1">
    <location>
        <begin position="59"/>
        <end position="79"/>
    </location>
</feature>
<sequence>MQALRLVGTYLRIGVQAELQYRSNVLFSVVQSLVAVGTSLAVLALVFSHTDDLGGWSGSELLVVMGVYVLLGGVLRSVVQPSMTQLMDDVQHGTLDFVLTKPADAMLLVSIRRIELWQAVDVLVGAGIVGYALTRLDTRPGALAVAGFAVALALGVVVLWAFWLLLTTAAFWVVRTDSLVELLSGMYQAGRWPVTIYPGWLRIGFTFLVPLAFAITVPAQALTGRLSGWLLLGAAAFTVALVAVTRWVWTLGVRAYSGASA</sequence>
<dbReference type="InterPro" id="IPR010390">
    <property type="entry name" value="ABC-2_transporter-like"/>
</dbReference>
<keyword evidence="3" id="KW-1185">Reference proteome</keyword>
<keyword evidence="1" id="KW-0812">Transmembrane</keyword>
<feature type="transmembrane region" description="Helical" evidence="1">
    <location>
        <begin position="194"/>
        <end position="217"/>
    </location>
</feature>
<feature type="transmembrane region" description="Helical" evidence="1">
    <location>
        <begin position="229"/>
        <end position="249"/>
    </location>
</feature>
<dbReference type="Pfam" id="PF06182">
    <property type="entry name" value="ABC2_membrane_6"/>
    <property type="match status" value="1"/>
</dbReference>
<accession>A0A1G7TG06</accession>
<dbReference type="OrthoDB" id="9788195at2"/>
<organism evidence="2 3">
    <name type="scientific">Klenkia brasiliensis</name>
    <dbReference type="NCBI Taxonomy" id="333142"/>
    <lineage>
        <taxon>Bacteria</taxon>
        <taxon>Bacillati</taxon>
        <taxon>Actinomycetota</taxon>
        <taxon>Actinomycetes</taxon>
        <taxon>Geodermatophilales</taxon>
        <taxon>Geodermatophilaceae</taxon>
        <taxon>Klenkia</taxon>
    </lineage>
</organism>
<feature type="transmembrane region" description="Helical" evidence="1">
    <location>
        <begin position="141"/>
        <end position="174"/>
    </location>
</feature>
<dbReference type="Proteomes" id="UP000198863">
    <property type="component" value="Unassembled WGS sequence"/>
</dbReference>
<name>A0A1G7TG06_9ACTN</name>
<dbReference type="PANTHER" id="PTHR36833:SF2">
    <property type="entry name" value="SLR0610 PROTEIN"/>
    <property type="match status" value="1"/>
</dbReference>
<dbReference type="RefSeq" id="WP_091062747.1">
    <property type="nucleotide sequence ID" value="NZ_FNCF01000003.1"/>
</dbReference>
<keyword evidence="1" id="KW-1133">Transmembrane helix</keyword>
<evidence type="ECO:0000313" key="2">
    <source>
        <dbReference type="EMBL" id="SDG33599.1"/>
    </source>
</evidence>
<evidence type="ECO:0000313" key="3">
    <source>
        <dbReference type="Proteomes" id="UP000198863"/>
    </source>
</evidence>
<feature type="transmembrane region" description="Helical" evidence="1">
    <location>
        <begin position="25"/>
        <end position="47"/>
    </location>
</feature>
<evidence type="ECO:0000256" key="1">
    <source>
        <dbReference type="SAM" id="Phobius"/>
    </source>
</evidence>
<keyword evidence="1" id="KW-0472">Membrane</keyword>